<keyword evidence="1" id="KW-1185">Reference proteome</keyword>
<evidence type="ECO:0000313" key="1">
    <source>
        <dbReference type="Proteomes" id="UP000887565"/>
    </source>
</evidence>
<dbReference type="Proteomes" id="UP000887565">
    <property type="component" value="Unplaced"/>
</dbReference>
<protein>
    <submittedName>
        <fullName evidence="2">Uncharacterized protein</fullName>
    </submittedName>
</protein>
<proteinExistence type="predicted"/>
<organism evidence="1 2">
    <name type="scientific">Romanomermis culicivorax</name>
    <name type="common">Nematode worm</name>
    <dbReference type="NCBI Taxonomy" id="13658"/>
    <lineage>
        <taxon>Eukaryota</taxon>
        <taxon>Metazoa</taxon>
        <taxon>Ecdysozoa</taxon>
        <taxon>Nematoda</taxon>
        <taxon>Enoplea</taxon>
        <taxon>Dorylaimia</taxon>
        <taxon>Mermithida</taxon>
        <taxon>Mermithoidea</taxon>
        <taxon>Mermithidae</taxon>
        <taxon>Romanomermis</taxon>
    </lineage>
</organism>
<sequence length="340" mass="35588">MRQTLPALLKDTSAQGYGLPKSDSNTAAVVSALTPLSALPPPPPKYATLVNVNPPTMPKMTGDISVIASYGPMEGTPAPLVGVLSAANVVLSEPAVLQILGPNIARRALQFIADGTIHATLVDKILLDGELSSLAVDAVRHAVEQASRNTQLTAVVAASLSTMRTGAQTLATIAQQQPVAAAKLPPPVANAFGETLRAVNDDVSIIEASPFPTATPPGPQRLAFFAKSTHVGVWSSTSRARSQYRPPTRTKNETARLVNTVHIDFTNQSTNGNSTHHYTDQLASATPPITNHTDQLTSATPRIIDATSQLTGVSVTLVLVSLSEKRNALCLSLSSMDATS</sequence>
<reference evidence="2" key="1">
    <citation type="submission" date="2022-11" db="UniProtKB">
        <authorList>
            <consortium name="WormBaseParasite"/>
        </authorList>
    </citation>
    <scope>IDENTIFICATION</scope>
</reference>
<dbReference type="AlphaFoldDB" id="A0A915HQ36"/>
<dbReference type="WBParaSite" id="nRc.2.0.1.t04058-RA">
    <property type="protein sequence ID" value="nRc.2.0.1.t04058-RA"/>
    <property type="gene ID" value="nRc.2.0.1.g04058"/>
</dbReference>
<name>A0A915HQ36_ROMCU</name>
<evidence type="ECO:0000313" key="2">
    <source>
        <dbReference type="WBParaSite" id="nRc.2.0.1.t04058-RA"/>
    </source>
</evidence>
<accession>A0A915HQ36</accession>